<accession>A0A9D1CLM6</accession>
<sequence>MNAQIDISAVTLKTKRLTLRPWGEGDLQDLYAYARVEGVGQMAGWTPHKDLEESRRILKLFIEGKRTFALEYEGTVIGSLGIEEYQEEHYPELAELSGREIGYVLSKAYWGQGLMPEAVQAVMDYLFRTVKLDFLLVGYFDWNRQSARVIEKCGFRYIKTVPYETRYGTVENSVESILYRSDFLEKGKV</sequence>
<dbReference type="EMBL" id="DVFK01000076">
    <property type="protein sequence ID" value="HIQ67911.1"/>
    <property type="molecule type" value="Genomic_DNA"/>
</dbReference>
<gene>
    <name evidence="5" type="ORF">IAB74_05340</name>
</gene>
<comment type="caution">
    <text evidence="5">The sequence shown here is derived from an EMBL/GenBank/DDBJ whole genome shotgun (WGS) entry which is preliminary data.</text>
</comment>
<evidence type="ECO:0000256" key="2">
    <source>
        <dbReference type="ARBA" id="ARBA00023315"/>
    </source>
</evidence>
<dbReference type="PANTHER" id="PTHR43792:SF8">
    <property type="entry name" value="[RIBOSOMAL PROTEIN US5]-ALANINE N-ACETYLTRANSFERASE"/>
    <property type="match status" value="1"/>
</dbReference>
<evidence type="ECO:0000313" key="5">
    <source>
        <dbReference type="EMBL" id="HIQ67911.1"/>
    </source>
</evidence>
<evidence type="ECO:0000313" key="6">
    <source>
        <dbReference type="Proteomes" id="UP000886796"/>
    </source>
</evidence>
<dbReference type="InterPro" id="IPR016181">
    <property type="entry name" value="Acyl_CoA_acyltransferase"/>
</dbReference>
<dbReference type="SUPFAM" id="SSF55729">
    <property type="entry name" value="Acyl-CoA N-acyltransferases (Nat)"/>
    <property type="match status" value="1"/>
</dbReference>
<keyword evidence="1" id="KW-0808">Transferase</keyword>
<dbReference type="Pfam" id="PF13302">
    <property type="entry name" value="Acetyltransf_3"/>
    <property type="match status" value="1"/>
</dbReference>
<dbReference type="InterPro" id="IPR000182">
    <property type="entry name" value="GNAT_dom"/>
</dbReference>
<evidence type="ECO:0000256" key="3">
    <source>
        <dbReference type="ARBA" id="ARBA00038502"/>
    </source>
</evidence>
<dbReference type="PANTHER" id="PTHR43792">
    <property type="entry name" value="GNAT FAMILY, PUTATIVE (AFU_ORTHOLOGUE AFUA_3G00765)-RELATED-RELATED"/>
    <property type="match status" value="1"/>
</dbReference>
<reference evidence="5" key="1">
    <citation type="submission" date="2020-10" db="EMBL/GenBank/DDBJ databases">
        <authorList>
            <person name="Gilroy R."/>
        </authorList>
    </citation>
    <scope>NUCLEOTIDE SEQUENCE</scope>
    <source>
        <strain evidence="5">13361</strain>
    </source>
</reference>
<keyword evidence="2" id="KW-0012">Acyltransferase</keyword>
<dbReference type="InterPro" id="IPR051531">
    <property type="entry name" value="N-acetyltransferase"/>
</dbReference>
<protein>
    <submittedName>
        <fullName evidence="5">GNAT family N-acetyltransferase</fullName>
    </submittedName>
</protein>
<dbReference type="GO" id="GO:0005737">
    <property type="term" value="C:cytoplasm"/>
    <property type="evidence" value="ECO:0007669"/>
    <property type="project" value="TreeGrafter"/>
</dbReference>
<dbReference type="GO" id="GO:0008999">
    <property type="term" value="F:protein-N-terminal-alanine acetyltransferase activity"/>
    <property type="evidence" value="ECO:0007669"/>
    <property type="project" value="TreeGrafter"/>
</dbReference>
<dbReference type="Gene3D" id="3.40.630.30">
    <property type="match status" value="1"/>
</dbReference>
<name>A0A9D1CLM6_9FIRM</name>
<dbReference type="PROSITE" id="PS51186">
    <property type="entry name" value="GNAT"/>
    <property type="match status" value="1"/>
</dbReference>
<proteinExistence type="inferred from homology"/>
<reference evidence="5" key="2">
    <citation type="journal article" date="2021" name="PeerJ">
        <title>Extensive microbial diversity within the chicken gut microbiome revealed by metagenomics and culture.</title>
        <authorList>
            <person name="Gilroy R."/>
            <person name="Ravi A."/>
            <person name="Getino M."/>
            <person name="Pursley I."/>
            <person name="Horton D.L."/>
            <person name="Alikhan N.F."/>
            <person name="Baker D."/>
            <person name="Gharbi K."/>
            <person name="Hall N."/>
            <person name="Watson M."/>
            <person name="Adriaenssens E.M."/>
            <person name="Foster-Nyarko E."/>
            <person name="Jarju S."/>
            <person name="Secka A."/>
            <person name="Antonio M."/>
            <person name="Oren A."/>
            <person name="Chaudhuri R.R."/>
            <person name="La Ragione R."/>
            <person name="Hildebrand F."/>
            <person name="Pallen M.J."/>
        </authorList>
    </citation>
    <scope>NUCLEOTIDE SEQUENCE</scope>
    <source>
        <strain evidence="5">13361</strain>
    </source>
</reference>
<organism evidence="5 6">
    <name type="scientific">Candidatus Faecousia excrementigallinarum</name>
    <dbReference type="NCBI Taxonomy" id="2840806"/>
    <lineage>
        <taxon>Bacteria</taxon>
        <taxon>Bacillati</taxon>
        <taxon>Bacillota</taxon>
        <taxon>Clostridia</taxon>
        <taxon>Eubacteriales</taxon>
        <taxon>Oscillospiraceae</taxon>
        <taxon>Faecousia</taxon>
    </lineage>
</organism>
<evidence type="ECO:0000256" key="1">
    <source>
        <dbReference type="ARBA" id="ARBA00022679"/>
    </source>
</evidence>
<evidence type="ECO:0000259" key="4">
    <source>
        <dbReference type="PROSITE" id="PS51186"/>
    </source>
</evidence>
<dbReference type="AlphaFoldDB" id="A0A9D1CLM6"/>
<feature type="domain" description="N-acetyltransferase" evidence="4">
    <location>
        <begin position="17"/>
        <end position="181"/>
    </location>
</feature>
<comment type="similarity">
    <text evidence="3">Belongs to the acetyltransferase family. RimJ subfamily.</text>
</comment>
<dbReference type="Proteomes" id="UP000886796">
    <property type="component" value="Unassembled WGS sequence"/>
</dbReference>